<name>A0AAW0BYD7_9AGAR</name>
<evidence type="ECO:0000256" key="4">
    <source>
        <dbReference type="SAM" id="Phobius"/>
    </source>
</evidence>
<dbReference type="Proteomes" id="UP001362999">
    <property type="component" value="Unassembled WGS sequence"/>
</dbReference>
<dbReference type="PANTHER" id="PTHR47249">
    <property type="entry name" value="VACUOLAR PROTEIN 8"/>
    <property type="match status" value="1"/>
</dbReference>
<evidence type="ECO:0000256" key="1">
    <source>
        <dbReference type="ARBA" id="ARBA00005462"/>
    </source>
</evidence>
<keyword evidence="4" id="KW-1133">Transmembrane helix</keyword>
<dbReference type="PANTHER" id="PTHR47249:SF1">
    <property type="entry name" value="VACUOLAR PROTEIN 8"/>
    <property type="match status" value="1"/>
</dbReference>
<accession>A0AAW0BYD7</accession>
<dbReference type="GO" id="GO:0043495">
    <property type="term" value="F:protein-membrane adaptor activity"/>
    <property type="evidence" value="ECO:0007669"/>
    <property type="project" value="InterPro"/>
</dbReference>
<dbReference type="EMBL" id="JAWWNJ010000026">
    <property type="protein sequence ID" value="KAK7030189.1"/>
    <property type="molecule type" value="Genomic_DNA"/>
</dbReference>
<feature type="transmembrane region" description="Helical" evidence="4">
    <location>
        <begin position="210"/>
        <end position="230"/>
    </location>
</feature>
<comment type="caution">
    <text evidence="6">The sequence shown here is derived from an EMBL/GenBank/DDBJ whole genome shotgun (WGS) entry which is preliminary data.</text>
</comment>
<evidence type="ECO:0000313" key="6">
    <source>
        <dbReference type="EMBL" id="KAK7030189.1"/>
    </source>
</evidence>
<feature type="domain" description="DUF6535" evidence="5">
    <location>
        <begin position="50"/>
        <end position="204"/>
    </location>
</feature>
<keyword evidence="7" id="KW-1185">Reference proteome</keyword>
<dbReference type="InterPro" id="IPR045156">
    <property type="entry name" value="Vac8"/>
</dbReference>
<evidence type="ECO:0000313" key="7">
    <source>
        <dbReference type="Proteomes" id="UP001362999"/>
    </source>
</evidence>
<dbReference type="InterPro" id="IPR011989">
    <property type="entry name" value="ARM-like"/>
</dbReference>
<dbReference type="Gene3D" id="1.25.10.10">
    <property type="entry name" value="Leucine-rich Repeat Variant"/>
    <property type="match status" value="4"/>
</dbReference>
<gene>
    <name evidence="6" type="ORF">R3P38DRAFT_896712</name>
</gene>
<dbReference type="InterPro" id="IPR045338">
    <property type="entry name" value="DUF6535"/>
</dbReference>
<sequence>MLKTRRLSSLLPLFRPHANAFPPQITRALKPKASNDSPSQSSCADNAEVWKSYLTLARDFDNHLVTSLNNSAGLFSAILTAFLIEIRTEKTTNSLLASIVLGQHTISDDVPFQPASAFRWVNGLWFTSLLFSLGSALGASVAKGWATPFSTNTPGSGWSNACGHSKRWCGTRRWHLSVVVQSLPLFIHIAVFLFGAGLVILLFQDDRPIGIVILALMAVVGVAYLAPSFLRPVFPDFPFRTPISEILRLISQSAPWDLRGFRPFPESEDAQKAFALSWLLRHSFGDDTSGAAIRAIAGLPFTVEVQDELVLGSTASTVSNRLSAELLKESDKMDAPFLCCCLFALLHLIQTKPLDPAAARYLNDLIDSDGFHIQSMPVGVREVALCVKARTLLVSGRSESALFDTDIPVLANCCQDPCLLRSLREVCCLQVWQASAKHTATSTTHADTDPARADAAPTHADPSTTHANDLACLMSTQTTTRRSRATEQLSRDAVKLIVVPALQPKFFLDGLASNFARSEIASFLANTTKYQAISEMIKSSKLYQEIFSLMKKNDEYFDDLVHAYAQLAREATLRKSVSAAEMWAAILQYCSRGAADAMEEICTLVEYEEMGQEASMPKTASNLIECLEHESPDVRARTLELCIKISPQYLGISELSKILDGLADASSSVREKAIAVVSRCTQDVASTPKVCQLISSRCTQMGFLFLLSLSELSLPSGQESFPIEIPEFRSINELRSVLEDHDDSYDESEEVKCLGFLAARAPVTSPVVTALLLFMANWGEVRMSASEAIQAIASREGFCSAIRSQEAGEQIIELLKHFSWSIRRATLRLLTNIVKHDDVAAAIATPMIVSQLLVWIEDSDEDVREAAIEFVVSLYSHAELRTRLPLVALKSKLTLLLADIDSEVRSAAAKALELLNSIGNPGGDASQISAAAKPLEVLDSGTLGGDASEISRLLKGDAYQKRIGLRSLAELAELNFSRAAIAVYKVYSEIILSGRDRRKQLKKLIQAIGNICLGPHTKNRSSFFDSRVEEVEDVHEFGLEVIEFYMGVDTVGAAVSVCEMTACLFSSVVEEEDADQKQEKLHAIASIAHDTTFNAITKPKLWPDVDAIISEHNSATKGVSNSSMFVAYRCVQKVAQEEVICDMLAMLQISVKAYGAVRQPIQILKEYSLAHSHILTYELISKMLPRTISSTCGILQLAKARETIAKKTQFPQPVIESDLAPTPASKLETHFAEHARPIVLLPEQLNDLLPLDNVSRDIQLEVTDCLLSLSAWDILSGEYLMSSMQKIIRLCHAASGEDQERVLMAIVILAKRERERGTSLILSTAFTMISASELDEAILILMVDEMLSDSLVREILSREATTDEVVLSKLDSTSSSTKRAALSIIGALLKNSEVCAAIAKRKKIFEKIVPFLKNSDVDVQEAALKAINAPSGNQEARDFILSSGDIVTDMIGLMGHSRLSISELAFRTLEPIISKSRVIQTVANEETILKILLKLGHLEPSICKLALNLLMKIVGNDLVRDFILRKKSILLLFQMLHGREEDQNIFHLVDEILKGIGDGNFAAIGTAFISQPLKKLAELDTNVQNKSDSYIKFIKKLPETYAVSADDRAELISLLRSSNPVIVNRAGAVIQHFAKNDAFRTQILNNDVWVKLLQSDDPNLVVEILTTFAECSKGQKLQIHHTSGIIAQLLSMTKVDVKEVARWKAGYTALLALGVFSPDDKTAGTSPEGQTNASAPPGPASNSGSNPNPTSEVQPEAQPEGTSQHSN</sequence>
<dbReference type="SUPFAM" id="SSF48371">
    <property type="entry name" value="ARM repeat"/>
    <property type="match status" value="2"/>
</dbReference>
<keyword evidence="4" id="KW-0472">Membrane</keyword>
<feature type="transmembrane region" description="Helical" evidence="4">
    <location>
        <begin position="185"/>
        <end position="203"/>
    </location>
</feature>
<keyword evidence="2" id="KW-0677">Repeat</keyword>
<feature type="region of interest" description="Disordered" evidence="3">
    <location>
        <begin position="440"/>
        <end position="465"/>
    </location>
</feature>
<dbReference type="Pfam" id="PF20153">
    <property type="entry name" value="DUF6535"/>
    <property type="match status" value="1"/>
</dbReference>
<reference evidence="6 7" key="1">
    <citation type="journal article" date="2024" name="J Genomics">
        <title>Draft genome sequencing and assembly of Favolaschia claudopus CIRM-BRFM 2984 isolated from oak limbs.</title>
        <authorList>
            <person name="Navarro D."/>
            <person name="Drula E."/>
            <person name="Chaduli D."/>
            <person name="Cazenave R."/>
            <person name="Ahrendt S."/>
            <person name="Wang J."/>
            <person name="Lipzen A."/>
            <person name="Daum C."/>
            <person name="Barry K."/>
            <person name="Grigoriev I.V."/>
            <person name="Favel A."/>
            <person name="Rosso M.N."/>
            <person name="Martin F."/>
        </authorList>
    </citation>
    <scope>NUCLEOTIDE SEQUENCE [LARGE SCALE GENOMIC DNA]</scope>
    <source>
        <strain evidence="6 7">CIRM-BRFM 2984</strain>
    </source>
</reference>
<protein>
    <recommendedName>
        <fullName evidence="5">DUF6535 domain-containing protein</fullName>
    </recommendedName>
</protein>
<comment type="similarity">
    <text evidence="1">Belongs to the beta-catenin family.</text>
</comment>
<feature type="compositionally biased region" description="Low complexity" evidence="3">
    <location>
        <begin position="453"/>
        <end position="462"/>
    </location>
</feature>
<evidence type="ECO:0000256" key="3">
    <source>
        <dbReference type="SAM" id="MobiDB-lite"/>
    </source>
</evidence>
<dbReference type="GO" id="GO:0071562">
    <property type="term" value="P:nucleus-vacuole junction assembly"/>
    <property type="evidence" value="ECO:0007669"/>
    <property type="project" value="InterPro"/>
</dbReference>
<organism evidence="6 7">
    <name type="scientific">Favolaschia claudopus</name>
    <dbReference type="NCBI Taxonomy" id="2862362"/>
    <lineage>
        <taxon>Eukaryota</taxon>
        <taxon>Fungi</taxon>
        <taxon>Dikarya</taxon>
        <taxon>Basidiomycota</taxon>
        <taxon>Agaricomycotina</taxon>
        <taxon>Agaricomycetes</taxon>
        <taxon>Agaricomycetidae</taxon>
        <taxon>Agaricales</taxon>
        <taxon>Marasmiineae</taxon>
        <taxon>Mycenaceae</taxon>
        <taxon>Favolaschia</taxon>
    </lineage>
</organism>
<dbReference type="InterPro" id="IPR016024">
    <property type="entry name" value="ARM-type_fold"/>
</dbReference>
<evidence type="ECO:0000259" key="5">
    <source>
        <dbReference type="Pfam" id="PF20153"/>
    </source>
</evidence>
<feature type="region of interest" description="Disordered" evidence="3">
    <location>
        <begin position="1719"/>
        <end position="1767"/>
    </location>
</feature>
<evidence type="ECO:0000256" key="2">
    <source>
        <dbReference type="ARBA" id="ARBA00022737"/>
    </source>
</evidence>
<proteinExistence type="inferred from homology"/>
<keyword evidence="4" id="KW-0812">Transmembrane</keyword>
<feature type="compositionally biased region" description="Low complexity" evidence="3">
    <location>
        <begin position="1731"/>
        <end position="1751"/>
    </location>
</feature>